<dbReference type="CDD" id="cd06307">
    <property type="entry name" value="PBP1_sugar_binding"/>
    <property type="match status" value="1"/>
</dbReference>
<dbReference type="InterPro" id="IPR000843">
    <property type="entry name" value="HTH_LacI"/>
</dbReference>
<reference evidence="5" key="1">
    <citation type="submission" date="2022-04" db="EMBL/GenBank/DDBJ databases">
        <title>Roseibium sp. CAU 1639 isolated from mud.</title>
        <authorList>
            <person name="Kim W."/>
        </authorList>
    </citation>
    <scope>NUCLEOTIDE SEQUENCE</scope>
    <source>
        <strain evidence="5">CAU 1639</strain>
    </source>
</reference>
<evidence type="ECO:0000256" key="2">
    <source>
        <dbReference type="ARBA" id="ARBA00023125"/>
    </source>
</evidence>
<dbReference type="SMART" id="SM00354">
    <property type="entry name" value="HTH_LACI"/>
    <property type="match status" value="1"/>
</dbReference>
<keyword evidence="6" id="KW-1185">Reference proteome</keyword>
<name>A0ABT0GQD0_9HYPH</name>
<keyword evidence="1" id="KW-0805">Transcription regulation</keyword>
<protein>
    <submittedName>
        <fullName evidence="5">LacI family DNA-binding transcriptional regulator</fullName>
    </submittedName>
</protein>
<dbReference type="RefSeq" id="WP_248151891.1">
    <property type="nucleotide sequence ID" value="NZ_JALNMJ010000003.1"/>
</dbReference>
<proteinExistence type="predicted"/>
<evidence type="ECO:0000259" key="4">
    <source>
        <dbReference type="PROSITE" id="PS50932"/>
    </source>
</evidence>
<dbReference type="Pfam" id="PF13407">
    <property type="entry name" value="Peripla_BP_4"/>
    <property type="match status" value="1"/>
</dbReference>
<organism evidence="5 6">
    <name type="scientific">Roseibium sediminicola</name>
    <dbReference type="NCBI Taxonomy" id="2933272"/>
    <lineage>
        <taxon>Bacteria</taxon>
        <taxon>Pseudomonadati</taxon>
        <taxon>Pseudomonadota</taxon>
        <taxon>Alphaproteobacteria</taxon>
        <taxon>Hyphomicrobiales</taxon>
        <taxon>Stappiaceae</taxon>
        <taxon>Roseibium</taxon>
    </lineage>
</organism>
<sequence>MTHRFPVKEIALQSGLSTATVDRVLNRRAHVSPQTHRRVHDAIEELVRQENQLAARGRRLFFDIVVEAPNRFSREIRAASESLLDDFRPAALRPRFAFSESMTEDQCCRILAQIGRRGSQGVCLKGRDTEAVRQAVANLKGKNIPVVTIFTDLPGSERLAYAGLDNDSAGRTAAYFMHKLLPRQASAVLATLSQHAFQGEEQRLQGFRTELRRVRPGLQIVDASGGGGLTPQTQREVTDRVRSGPAIDGVYSMGGGNPAVLQALSDAGQSPNVFIAHDLDEDNLELLRGGRLTLVLHHDLRADMRNAFRHLQAFHGIGVAPQVSRSDIQVVTPMNLPKPV</sequence>
<dbReference type="InterPro" id="IPR025997">
    <property type="entry name" value="SBP_2_dom"/>
</dbReference>
<dbReference type="Gene3D" id="1.10.260.40">
    <property type="entry name" value="lambda repressor-like DNA-binding domains"/>
    <property type="match status" value="1"/>
</dbReference>
<keyword evidence="3" id="KW-0804">Transcription</keyword>
<dbReference type="GO" id="GO:0003677">
    <property type="term" value="F:DNA binding"/>
    <property type="evidence" value="ECO:0007669"/>
    <property type="project" value="UniProtKB-KW"/>
</dbReference>
<dbReference type="CDD" id="cd01392">
    <property type="entry name" value="HTH_LacI"/>
    <property type="match status" value="1"/>
</dbReference>
<dbReference type="Gene3D" id="3.40.50.2300">
    <property type="match status" value="2"/>
</dbReference>
<evidence type="ECO:0000256" key="3">
    <source>
        <dbReference type="ARBA" id="ARBA00023163"/>
    </source>
</evidence>
<gene>
    <name evidence="5" type="ORF">M0H32_05590</name>
</gene>
<dbReference type="Pfam" id="PF00356">
    <property type="entry name" value="LacI"/>
    <property type="match status" value="1"/>
</dbReference>
<dbReference type="PROSITE" id="PS50932">
    <property type="entry name" value="HTH_LACI_2"/>
    <property type="match status" value="1"/>
</dbReference>
<evidence type="ECO:0000313" key="6">
    <source>
        <dbReference type="Proteomes" id="UP001431221"/>
    </source>
</evidence>
<dbReference type="SUPFAM" id="SSF53822">
    <property type="entry name" value="Periplasmic binding protein-like I"/>
    <property type="match status" value="1"/>
</dbReference>
<keyword evidence="2 5" id="KW-0238">DNA-binding</keyword>
<dbReference type="InterPro" id="IPR010982">
    <property type="entry name" value="Lambda_DNA-bd_dom_sf"/>
</dbReference>
<dbReference type="Proteomes" id="UP001431221">
    <property type="component" value="Unassembled WGS sequence"/>
</dbReference>
<evidence type="ECO:0000256" key="1">
    <source>
        <dbReference type="ARBA" id="ARBA00023015"/>
    </source>
</evidence>
<dbReference type="PANTHER" id="PTHR30146">
    <property type="entry name" value="LACI-RELATED TRANSCRIPTIONAL REPRESSOR"/>
    <property type="match status" value="1"/>
</dbReference>
<dbReference type="PANTHER" id="PTHR30146:SF152">
    <property type="entry name" value="TRANSCRIPTIONAL REGULATORY PROTEIN"/>
    <property type="match status" value="1"/>
</dbReference>
<comment type="caution">
    <text evidence="5">The sequence shown here is derived from an EMBL/GenBank/DDBJ whole genome shotgun (WGS) entry which is preliminary data.</text>
</comment>
<evidence type="ECO:0000313" key="5">
    <source>
        <dbReference type="EMBL" id="MCK7611624.1"/>
    </source>
</evidence>
<dbReference type="SUPFAM" id="SSF47413">
    <property type="entry name" value="lambda repressor-like DNA-binding domains"/>
    <property type="match status" value="1"/>
</dbReference>
<feature type="domain" description="HTH lacI-type" evidence="4">
    <location>
        <begin position="8"/>
        <end position="59"/>
    </location>
</feature>
<dbReference type="EMBL" id="JALNMJ010000003">
    <property type="protein sequence ID" value="MCK7611624.1"/>
    <property type="molecule type" value="Genomic_DNA"/>
</dbReference>
<dbReference type="InterPro" id="IPR028082">
    <property type="entry name" value="Peripla_BP_I"/>
</dbReference>
<accession>A0ABT0GQD0</accession>